<feature type="chain" id="PRO_5046049888" evidence="1">
    <location>
        <begin position="19"/>
        <end position="246"/>
    </location>
</feature>
<comment type="caution">
    <text evidence="2">The sequence shown here is derived from an EMBL/GenBank/DDBJ whole genome shotgun (WGS) entry which is preliminary data.</text>
</comment>
<dbReference type="SUPFAM" id="SSF52833">
    <property type="entry name" value="Thioredoxin-like"/>
    <property type="match status" value="1"/>
</dbReference>
<gene>
    <name evidence="2" type="ORF">F7231_00365</name>
</gene>
<evidence type="ECO:0000313" key="3">
    <source>
        <dbReference type="Proteomes" id="UP000606008"/>
    </source>
</evidence>
<dbReference type="InterPro" id="IPR010634">
    <property type="entry name" value="DUF1223"/>
</dbReference>
<keyword evidence="1" id="KW-0732">Signal</keyword>
<sequence length="246" mass="26276">MKINRLLLSILVSLPLSATNAPTATHPVAVIELFTSQGCSSCPPADRLLMETADKAIAAKQPVYALSFHVDYWDGLGWRDPFSDARFTARQRQYARRLALETLYTPQAILNGTQVFVGSNRARLTSLLTEALNQPAPITIQAKAAQEGGSVRVETKLSGTLSGAVLNVALVSNSVSTVVRKGENAGRTLTHSNVVRAFTTIRATESGQVTLPLPANFDPAAGAVITYLQHEKTLAVLGAARVALNK</sequence>
<evidence type="ECO:0000256" key="1">
    <source>
        <dbReference type="SAM" id="SignalP"/>
    </source>
</evidence>
<protein>
    <submittedName>
        <fullName evidence="2">DUF1223 domain-containing protein</fullName>
    </submittedName>
</protein>
<evidence type="ECO:0000313" key="2">
    <source>
        <dbReference type="EMBL" id="NID08608.1"/>
    </source>
</evidence>
<accession>A0ABX0QCR4</accession>
<dbReference type="RefSeq" id="WP_166690507.1">
    <property type="nucleotide sequence ID" value="NZ_WAEL01000001.1"/>
</dbReference>
<dbReference type="InterPro" id="IPR036249">
    <property type="entry name" value="Thioredoxin-like_sf"/>
</dbReference>
<dbReference type="Pfam" id="PF06764">
    <property type="entry name" value="DUF1223"/>
    <property type="match status" value="1"/>
</dbReference>
<feature type="signal peptide" evidence="1">
    <location>
        <begin position="1"/>
        <end position="18"/>
    </location>
</feature>
<proteinExistence type="predicted"/>
<keyword evidence="3" id="KW-1185">Reference proteome</keyword>
<dbReference type="PANTHER" id="PTHR36057">
    <property type="match status" value="1"/>
</dbReference>
<organism evidence="2 3">
    <name type="scientific">Fibrivirga algicola</name>
    <dbReference type="NCBI Taxonomy" id="2950420"/>
    <lineage>
        <taxon>Bacteria</taxon>
        <taxon>Pseudomonadati</taxon>
        <taxon>Bacteroidota</taxon>
        <taxon>Cytophagia</taxon>
        <taxon>Cytophagales</taxon>
        <taxon>Spirosomataceae</taxon>
        <taxon>Fibrivirga</taxon>
    </lineage>
</organism>
<dbReference type="PANTHER" id="PTHR36057:SF1">
    <property type="entry name" value="LIPOPROTEIN LIPID ATTACHMENT SITE-LIKE PROTEIN, PUTATIVE (DUF1223)-RELATED"/>
    <property type="match status" value="1"/>
</dbReference>
<name>A0ABX0QCR4_9BACT</name>
<dbReference type="EMBL" id="WAEL01000001">
    <property type="protein sequence ID" value="NID08608.1"/>
    <property type="molecule type" value="Genomic_DNA"/>
</dbReference>
<reference evidence="2" key="1">
    <citation type="submission" date="2024-05" db="EMBL/GenBank/DDBJ databases">
        <authorList>
            <person name="Jung D.-H."/>
        </authorList>
    </citation>
    <scope>NUCLEOTIDE SEQUENCE</scope>
    <source>
        <strain evidence="2">JA-25</strain>
    </source>
</reference>
<dbReference type="Proteomes" id="UP000606008">
    <property type="component" value="Unassembled WGS sequence"/>
</dbReference>